<keyword evidence="3" id="KW-1185">Reference proteome</keyword>
<evidence type="ECO:0000313" key="2">
    <source>
        <dbReference type="EMBL" id="MFC5456903.1"/>
    </source>
</evidence>
<proteinExistence type="predicted"/>
<evidence type="ECO:0000256" key="1">
    <source>
        <dbReference type="SAM" id="SignalP"/>
    </source>
</evidence>
<dbReference type="RefSeq" id="WP_377169631.1">
    <property type="nucleotide sequence ID" value="NZ_JBHSMQ010000007.1"/>
</dbReference>
<protein>
    <submittedName>
        <fullName evidence="2">Tetratricopeptide repeat protein</fullName>
    </submittedName>
</protein>
<feature type="signal peptide" evidence="1">
    <location>
        <begin position="1"/>
        <end position="21"/>
    </location>
</feature>
<evidence type="ECO:0000313" key="3">
    <source>
        <dbReference type="Proteomes" id="UP001596052"/>
    </source>
</evidence>
<reference evidence="3" key="1">
    <citation type="journal article" date="2019" name="Int. J. Syst. Evol. Microbiol.">
        <title>The Global Catalogue of Microorganisms (GCM) 10K type strain sequencing project: providing services to taxonomists for standard genome sequencing and annotation.</title>
        <authorList>
            <consortium name="The Broad Institute Genomics Platform"/>
            <consortium name="The Broad Institute Genome Sequencing Center for Infectious Disease"/>
            <person name="Wu L."/>
            <person name="Ma J."/>
        </authorList>
    </citation>
    <scope>NUCLEOTIDE SEQUENCE [LARGE SCALE GENOMIC DNA]</scope>
    <source>
        <strain evidence="3">CGMCC 4.1469</strain>
    </source>
</reference>
<keyword evidence="1" id="KW-0732">Signal</keyword>
<comment type="caution">
    <text evidence="2">The sequence shown here is derived from an EMBL/GenBank/DDBJ whole genome shotgun (WGS) entry which is preliminary data.</text>
</comment>
<feature type="chain" id="PRO_5046557072" evidence="1">
    <location>
        <begin position="22"/>
        <end position="240"/>
    </location>
</feature>
<gene>
    <name evidence="2" type="ORF">ACFQDI_18695</name>
</gene>
<organism evidence="2 3">
    <name type="scientific">Prosthecobacter fluviatilis</name>
    <dbReference type="NCBI Taxonomy" id="445931"/>
    <lineage>
        <taxon>Bacteria</taxon>
        <taxon>Pseudomonadati</taxon>
        <taxon>Verrucomicrobiota</taxon>
        <taxon>Verrucomicrobiia</taxon>
        <taxon>Verrucomicrobiales</taxon>
        <taxon>Verrucomicrobiaceae</taxon>
        <taxon>Prosthecobacter</taxon>
    </lineage>
</organism>
<dbReference type="Proteomes" id="UP001596052">
    <property type="component" value="Unassembled WGS sequence"/>
</dbReference>
<dbReference type="Pfam" id="PF13432">
    <property type="entry name" value="TPR_16"/>
    <property type="match status" value="1"/>
</dbReference>
<dbReference type="Gene3D" id="1.25.40.10">
    <property type="entry name" value="Tetratricopeptide repeat domain"/>
    <property type="match status" value="1"/>
</dbReference>
<name>A0ABW0KTV0_9BACT</name>
<dbReference type="EMBL" id="JBHSMQ010000007">
    <property type="protein sequence ID" value="MFC5456903.1"/>
    <property type="molecule type" value="Genomic_DNA"/>
</dbReference>
<dbReference type="SUPFAM" id="SSF48452">
    <property type="entry name" value="TPR-like"/>
    <property type="match status" value="1"/>
</dbReference>
<sequence>MRLLHTFLFLTLGIASAMAQAAKAAAQPQASEEVKKLLLEAREMRVKQRYTDALEKLDAAEKLNPNVADIYALRGDIYLAPRRRDFDLALPQFEKAAQLQPDSPLPKFNLAEYHFVKHEFGTALQSFTKLIADYPKLPMVIRHLVHYKRVLCEIKLGHRQAADQIIAENFTFMDDTPAYYFCKAAIAFDAGDPNKGNEWVKRGVAAFKAPNCEPYYDAFKELRWVPDLDFAAPKDAPKQP</sequence>
<dbReference type="InterPro" id="IPR011990">
    <property type="entry name" value="TPR-like_helical_dom_sf"/>
</dbReference>
<accession>A0ABW0KTV0</accession>